<name>A0A5C7HS62_9ROSI</name>
<organism evidence="2 3">
    <name type="scientific">Acer yangbiense</name>
    <dbReference type="NCBI Taxonomy" id="1000413"/>
    <lineage>
        <taxon>Eukaryota</taxon>
        <taxon>Viridiplantae</taxon>
        <taxon>Streptophyta</taxon>
        <taxon>Embryophyta</taxon>
        <taxon>Tracheophyta</taxon>
        <taxon>Spermatophyta</taxon>
        <taxon>Magnoliopsida</taxon>
        <taxon>eudicotyledons</taxon>
        <taxon>Gunneridae</taxon>
        <taxon>Pentapetalae</taxon>
        <taxon>rosids</taxon>
        <taxon>malvids</taxon>
        <taxon>Sapindales</taxon>
        <taxon>Sapindaceae</taxon>
        <taxon>Hippocastanoideae</taxon>
        <taxon>Acereae</taxon>
        <taxon>Acer</taxon>
    </lineage>
</organism>
<feature type="compositionally biased region" description="Basic and acidic residues" evidence="1">
    <location>
        <begin position="84"/>
        <end position="93"/>
    </location>
</feature>
<dbReference type="AlphaFoldDB" id="A0A5C7HS62"/>
<evidence type="ECO:0000313" key="3">
    <source>
        <dbReference type="Proteomes" id="UP000323000"/>
    </source>
</evidence>
<dbReference type="EMBL" id="VAHF01000007">
    <property type="protein sequence ID" value="TXG59096.1"/>
    <property type="molecule type" value="Genomic_DNA"/>
</dbReference>
<sequence>MMSAQINHLYAIGKCSRSKLWSDRASVFARSVQNQGSTVDSPRRRTGLFGLGWRDRNKGKQTNVEESSNSKSTTKRTDSSTSQKETEAKEQEP</sequence>
<comment type="caution">
    <text evidence="2">The sequence shown here is derived from an EMBL/GenBank/DDBJ whole genome shotgun (WGS) entry which is preliminary data.</text>
</comment>
<gene>
    <name evidence="2" type="ORF">EZV62_016925</name>
</gene>
<feature type="compositionally biased region" description="Polar residues" evidence="1">
    <location>
        <begin position="31"/>
        <end position="40"/>
    </location>
</feature>
<feature type="region of interest" description="Disordered" evidence="1">
    <location>
        <begin position="30"/>
        <end position="93"/>
    </location>
</feature>
<evidence type="ECO:0000313" key="2">
    <source>
        <dbReference type="EMBL" id="TXG59096.1"/>
    </source>
</evidence>
<reference evidence="3" key="1">
    <citation type="journal article" date="2019" name="Gigascience">
        <title>De novo genome assembly of the endangered Acer yangbiense, a plant species with extremely small populations endemic to Yunnan Province, China.</title>
        <authorList>
            <person name="Yang J."/>
            <person name="Wariss H.M."/>
            <person name="Tao L."/>
            <person name="Zhang R."/>
            <person name="Yun Q."/>
            <person name="Hollingsworth P."/>
            <person name="Dao Z."/>
            <person name="Luo G."/>
            <person name="Guo H."/>
            <person name="Ma Y."/>
            <person name="Sun W."/>
        </authorList>
    </citation>
    <scope>NUCLEOTIDE SEQUENCE [LARGE SCALE GENOMIC DNA]</scope>
    <source>
        <strain evidence="3">cv. Malutang</strain>
    </source>
</reference>
<evidence type="ECO:0000256" key="1">
    <source>
        <dbReference type="SAM" id="MobiDB-lite"/>
    </source>
</evidence>
<keyword evidence="3" id="KW-1185">Reference proteome</keyword>
<dbReference type="OrthoDB" id="1743672at2759"/>
<accession>A0A5C7HS62</accession>
<protein>
    <submittedName>
        <fullName evidence="2">Uncharacterized protein</fullName>
    </submittedName>
</protein>
<proteinExistence type="predicted"/>
<dbReference type="Proteomes" id="UP000323000">
    <property type="component" value="Chromosome 7"/>
</dbReference>